<evidence type="ECO:0000256" key="1">
    <source>
        <dbReference type="SAM" id="MobiDB-lite"/>
    </source>
</evidence>
<feature type="compositionally biased region" description="Low complexity" evidence="1">
    <location>
        <begin position="174"/>
        <end position="184"/>
    </location>
</feature>
<protein>
    <submittedName>
        <fullName evidence="2">Uncharacterized protein</fullName>
    </submittedName>
</protein>
<dbReference type="EMBL" id="JASSZA010000005">
    <property type="protein sequence ID" value="KAK2112200.1"/>
    <property type="molecule type" value="Genomic_DNA"/>
</dbReference>
<comment type="caution">
    <text evidence="2">The sequence shown here is derived from an EMBL/GenBank/DDBJ whole genome shotgun (WGS) entry which is preliminary data.</text>
</comment>
<gene>
    <name evidence="2" type="ORF">P7K49_011947</name>
</gene>
<sequence length="303" mass="31501">MASEPGRVRPSARASRQLEAQPSPRPGDWAGELLRGQTEPLGPPFWGAAHTTITSGASTTALGTLHRPGKDVTKLLALRTCVITWLAGSRGGGRGQGPPDPFVVGAARPPGAAPLSASEARMMRVQGPGPEEKPRLRGFVAEAGVGWGRGTRPGRWLPRAGTLGEDSSDRPRRGPGIRLPLRTRGLPKEGPGPAVLAALRRARRLRRIQADSGEAERGWRAPGMGAFLVAVEKAAELGAGCGYDAAVPGGWRGRSGPGAAVAAAKPRPTRGETPRAGFYVTLTTEPGSGRGAQDRRCGRGTPS</sequence>
<feature type="region of interest" description="Disordered" evidence="1">
    <location>
        <begin position="1"/>
        <end position="41"/>
    </location>
</feature>
<organism evidence="2 3">
    <name type="scientific">Saguinus oedipus</name>
    <name type="common">Cotton-top tamarin</name>
    <name type="synonym">Oedipomidas oedipus</name>
    <dbReference type="NCBI Taxonomy" id="9490"/>
    <lineage>
        <taxon>Eukaryota</taxon>
        <taxon>Metazoa</taxon>
        <taxon>Chordata</taxon>
        <taxon>Craniata</taxon>
        <taxon>Vertebrata</taxon>
        <taxon>Euteleostomi</taxon>
        <taxon>Mammalia</taxon>
        <taxon>Eutheria</taxon>
        <taxon>Euarchontoglires</taxon>
        <taxon>Primates</taxon>
        <taxon>Haplorrhini</taxon>
        <taxon>Platyrrhini</taxon>
        <taxon>Cebidae</taxon>
        <taxon>Callitrichinae</taxon>
        <taxon>Saguinus</taxon>
    </lineage>
</organism>
<reference evidence="2 3" key="1">
    <citation type="submission" date="2023-05" db="EMBL/GenBank/DDBJ databases">
        <title>B98-5 Cell Line De Novo Hybrid Assembly: An Optical Mapping Approach.</title>
        <authorList>
            <person name="Kananen K."/>
            <person name="Auerbach J.A."/>
            <person name="Kautto E."/>
            <person name="Blachly J.S."/>
        </authorList>
    </citation>
    <scope>NUCLEOTIDE SEQUENCE [LARGE SCALE GENOMIC DNA]</scope>
    <source>
        <strain evidence="2">B95-8</strain>
        <tissue evidence="2">Cell line</tissue>
    </source>
</reference>
<accession>A0ABQ9VSU6</accession>
<feature type="region of interest" description="Disordered" evidence="1">
    <location>
        <begin position="152"/>
        <end position="193"/>
    </location>
</feature>
<keyword evidence="3" id="KW-1185">Reference proteome</keyword>
<name>A0ABQ9VSU6_SAGOE</name>
<evidence type="ECO:0000313" key="3">
    <source>
        <dbReference type="Proteomes" id="UP001266305"/>
    </source>
</evidence>
<evidence type="ECO:0000313" key="2">
    <source>
        <dbReference type="EMBL" id="KAK2112200.1"/>
    </source>
</evidence>
<feature type="region of interest" description="Disordered" evidence="1">
    <location>
        <begin position="254"/>
        <end position="303"/>
    </location>
</feature>
<proteinExistence type="predicted"/>
<dbReference type="Proteomes" id="UP001266305">
    <property type="component" value="Unassembled WGS sequence"/>
</dbReference>